<dbReference type="Proteomes" id="UP000176952">
    <property type="component" value="Unassembled WGS sequence"/>
</dbReference>
<dbReference type="EMBL" id="MHKD01000012">
    <property type="protein sequence ID" value="OGY84635.1"/>
    <property type="molecule type" value="Genomic_DNA"/>
</dbReference>
<comment type="caution">
    <text evidence="1">The sequence shown here is derived from an EMBL/GenBank/DDBJ whole genome shotgun (WGS) entry which is preliminary data.</text>
</comment>
<proteinExistence type="predicted"/>
<evidence type="ECO:0000313" key="1">
    <source>
        <dbReference type="EMBL" id="OGY84635.1"/>
    </source>
</evidence>
<name>A0A1G2B6M1_9BACT</name>
<reference evidence="1 2" key="1">
    <citation type="journal article" date="2016" name="Nat. Commun.">
        <title>Thousands of microbial genomes shed light on interconnected biogeochemical processes in an aquifer system.</title>
        <authorList>
            <person name="Anantharaman K."/>
            <person name="Brown C.T."/>
            <person name="Hug L.A."/>
            <person name="Sharon I."/>
            <person name="Castelle C.J."/>
            <person name="Probst A.J."/>
            <person name="Thomas B.C."/>
            <person name="Singh A."/>
            <person name="Wilkins M.J."/>
            <person name="Karaoz U."/>
            <person name="Brodie E.L."/>
            <person name="Williams K.H."/>
            <person name="Hubbard S.S."/>
            <person name="Banfield J.F."/>
        </authorList>
    </citation>
    <scope>NUCLEOTIDE SEQUENCE [LARGE SCALE GENOMIC DNA]</scope>
</reference>
<protein>
    <submittedName>
        <fullName evidence="1">Uncharacterized protein</fullName>
    </submittedName>
</protein>
<dbReference type="AlphaFoldDB" id="A0A1G2B6M1"/>
<evidence type="ECO:0000313" key="2">
    <source>
        <dbReference type="Proteomes" id="UP000176952"/>
    </source>
</evidence>
<accession>A0A1G2B6M1</accession>
<organism evidence="1 2">
    <name type="scientific">Candidatus Kerfeldbacteria bacterium RIFCSPHIGHO2_12_FULL_48_17</name>
    <dbReference type="NCBI Taxonomy" id="1798542"/>
    <lineage>
        <taxon>Bacteria</taxon>
        <taxon>Candidatus Kerfeldiibacteriota</taxon>
    </lineage>
</organism>
<gene>
    <name evidence="1" type="ORF">A3F54_00470</name>
</gene>
<sequence length="131" mass="14893">MSSTFHLPSKQEATTMELANLQKKKLLHRLLLIKILSPFGDEAINDAATVDLLEAYWEVGITRYTLATFILFADQIFEVEDINIIVEGFLCFTARPLQQKSAPTWQFFCQNTPLPIPKPEEDTFSCSAYGF</sequence>